<dbReference type="RefSeq" id="WP_099334968.1">
    <property type="nucleotide sequence ID" value="NZ_CP042812.1"/>
</dbReference>
<protein>
    <submittedName>
        <fullName evidence="1">Uncharacterized protein</fullName>
    </submittedName>
</protein>
<evidence type="ECO:0000313" key="1">
    <source>
        <dbReference type="EMBL" id="PHO09079.1"/>
    </source>
</evidence>
<accession>A0ABX4LMI5</accession>
<keyword evidence="2" id="KW-1185">Reference proteome</keyword>
<comment type="caution">
    <text evidence="1">The sequence shown here is derived from an EMBL/GenBank/DDBJ whole genome shotgun (WGS) entry which is preliminary data.</text>
</comment>
<evidence type="ECO:0000313" key="2">
    <source>
        <dbReference type="Proteomes" id="UP000221384"/>
    </source>
</evidence>
<sequence length="118" mass="14203">MILCYIPNNIDDKEIDRRVDLLLYKYDIFFIENDDIIISTETNQKLLRLILKESHIKLFWIYSLDEIPFTPTQISELILFCISNGIDFHSEMDKLYYTNGDIELVYPQIFEIFRDLLK</sequence>
<reference evidence="1 2" key="1">
    <citation type="submission" date="2017-09" db="EMBL/GenBank/DDBJ databases">
        <authorList>
            <person name="Perez-Cataluna A."/>
            <person name="Figueras M.J."/>
            <person name="Salas-Masso N."/>
        </authorList>
    </citation>
    <scope>NUCLEOTIDE SEQUENCE [LARGE SCALE GENOMIC DNA]</scope>
    <source>
        <strain evidence="1 2">F138-33</strain>
    </source>
</reference>
<dbReference type="Proteomes" id="UP000221384">
    <property type="component" value="Unassembled WGS sequence"/>
</dbReference>
<gene>
    <name evidence="1" type="ORF">CPG37_10805</name>
</gene>
<name>A0ABX4LMI5_9BACT</name>
<dbReference type="EMBL" id="NWVW01000014">
    <property type="protein sequence ID" value="PHO09079.1"/>
    <property type="molecule type" value="Genomic_DNA"/>
</dbReference>
<organism evidence="1 2">
    <name type="scientific">Malaciobacter canalis</name>
    <dbReference type="NCBI Taxonomy" id="1912871"/>
    <lineage>
        <taxon>Bacteria</taxon>
        <taxon>Pseudomonadati</taxon>
        <taxon>Campylobacterota</taxon>
        <taxon>Epsilonproteobacteria</taxon>
        <taxon>Campylobacterales</taxon>
        <taxon>Arcobacteraceae</taxon>
        <taxon>Malaciobacter</taxon>
    </lineage>
</organism>
<proteinExistence type="predicted"/>